<reference evidence="3" key="2">
    <citation type="submission" date="2015-01" db="EMBL/GenBank/DDBJ databases">
        <title>Evolutionary Origins and Diversification of the Mycorrhizal Mutualists.</title>
        <authorList>
            <consortium name="DOE Joint Genome Institute"/>
            <consortium name="Mycorrhizal Genomics Consortium"/>
            <person name="Kohler A."/>
            <person name="Kuo A."/>
            <person name="Nagy L.G."/>
            <person name="Floudas D."/>
            <person name="Copeland A."/>
            <person name="Barry K.W."/>
            <person name="Cichocki N."/>
            <person name="Veneault-Fourrey C."/>
            <person name="LaButti K."/>
            <person name="Lindquist E.A."/>
            <person name="Lipzen A."/>
            <person name="Lundell T."/>
            <person name="Morin E."/>
            <person name="Murat C."/>
            <person name="Riley R."/>
            <person name="Ohm R."/>
            <person name="Sun H."/>
            <person name="Tunlid A."/>
            <person name="Henrissat B."/>
            <person name="Grigoriev I.V."/>
            <person name="Hibbett D.S."/>
            <person name="Martin F."/>
        </authorList>
    </citation>
    <scope>NUCLEOTIDE SEQUENCE [LARGE SCALE GENOMIC DNA]</scope>
    <source>
        <strain evidence="3">Ve08.2h10</strain>
    </source>
</reference>
<dbReference type="PANTHER" id="PTHR23409:SF18">
    <property type="entry name" value="RIBONUCLEOSIDE-DIPHOSPHATE REDUCTASE SUBUNIT M2"/>
    <property type="match status" value="1"/>
</dbReference>
<accession>A0A0D0D8C0</accession>
<dbReference type="InterPro" id="IPR009078">
    <property type="entry name" value="Ferritin-like_SF"/>
</dbReference>
<dbReference type="Gene3D" id="1.10.620.20">
    <property type="entry name" value="Ribonucleotide Reductase, subunit A"/>
    <property type="match status" value="1"/>
</dbReference>
<dbReference type="GO" id="GO:0009263">
    <property type="term" value="P:deoxyribonucleotide biosynthetic process"/>
    <property type="evidence" value="ECO:0007669"/>
    <property type="project" value="InterPro"/>
</dbReference>
<dbReference type="InterPro" id="IPR000358">
    <property type="entry name" value="RNR_small_fam"/>
</dbReference>
<organism evidence="2 3">
    <name type="scientific">Paxillus rubicundulus Ve08.2h10</name>
    <dbReference type="NCBI Taxonomy" id="930991"/>
    <lineage>
        <taxon>Eukaryota</taxon>
        <taxon>Fungi</taxon>
        <taxon>Dikarya</taxon>
        <taxon>Basidiomycota</taxon>
        <taxon>Agaricomycotina</taxon>
        <taxon>Agaricomycetes</taxon>
        <taxon>Agaricomycetidae</taxon>
        <taxon>Boletales</taxon>
        <taxon>Paxilineae</taxon>
        <taxon>Paxillaceae</taxon>
        <taxon>Paxillus</taxon>
    </lineage>
</organism>
<gene>
    <name evidence="2" type="ORF">PAXRUDRAFT_20988</name>
</gene>
<dbReference type="PANTHER" id="PTHR23409">
    <property type="entry name" value="RIBONUCLEOSIDE-DIPHOSPHATE REDUCTASE SMALL CHAIN"/>
    <property type="match status" value="1"/>
</dbReference>
<sequence>MVHLALKWISNQCSTFAECLIVFAAVEGIFFSNSFASVFWLKKQGLLPGLTFSNKLIGHDEGMHADFTCFLLSH</sequence>
<feature type="transmembrane region" description="Helical" evidence="1">
    <location>
        <begin position="20"/>
        <end position="41"/>
    </location>
</feature>
<name>A0A0D0D8C0_9AGAM</name>
<dbReference type="AlphaFoldDB" id="A0A0D0D8C0"/>
<dbReference type="InParanoid" id="A0A0D0D8C0"/>
<evidence type="ECO:0000313" key="2">
    <source>
        <dbReference type="EMBL" id="KIK73320.1"/>
    </source>
</evidence>
<keyword evidence="1" id="KW-1133">Transmembrane helix</keyword>
<reference evidence="2 3" key="1">
    <citation type="submission" date="2014-04" db="EMBL/GenBank/DDBJ databases">
        <authorList>
            <consortium name="DOE Joint Genome Institute"/>
            <person name="Kuo A."/>
            <person name="Kohler A."/>
            <person name="Jargeat P."/>
            <person name="Nagy L.G."/>
            <person name="Floudas D."/>
            <person name="Copeland A."/>
            <person name="Barry K.W."/>
            <person name="Cichocki N."/>
            <person name="Veneault-Fourrey C."/>
            <person name="LaButti K."/>
            <person name="Lindquist E.A."/>
            <person name="Lipzen A."/>
            <person name="Lundell T."/>
            <person name="Morin E."/>
            <person name="Murat C."/>
            <person name="Sun H."/>
            <person name="Tunlid A."/>
            <person name="Henrissat B."/>
            <person name="Grigoriev I.V."/>
            <person name="Hibbett D.S."/>
            <person name="Martin F."/>
            <person name="Nordberg H.P."/>
            <person name="Cantor M.N."/>
            <person name="Hua S.X."/>
        </authorList>
    </citation>
    <scope>NUCLEOTIDE SEQUENCE [LARGE SCALE GENOMIC DNA]</scope>
    <source>
        <strain evidence="2 3">Ve08.2h10</strain>
    </source>
</reference>
<dbReference type="EMBL" id="KN829877">
    <property type="protein sequence ID" value="KIK73320.1"/>
    <property type="molecule type" value="Genomic_DNA"/>
</dbReference>
<dbReference type="OrthoDB" id="2686750at2759"/>
<keyword evidence="1" id="KW-0812">Transmembrane</keyword>
<dbReference type="InterPro" id="IPR012348">
    <property type="entry name" value="RNR-like"/>
</dbReference>
<dbReference type="STRING" id="930991.A0A0D0D8C0"/>
<dbReference type="Proteomes" id="UP000054538">
    <property type="component" value="Unassembled WGS sequence"/>
</dbReference>
<dbReference type="GO" id="GO:0016491">
    <property type="term" value="F:oxidoreductase activity"/>
    <property type="evidence" value="ECO:0007669"/>
    <property type="project" value="InterPro"/>
</dbReference>
<keyword evidence="3" id="KW-1185">Reference proteome</keyword>
<proteinExistence type="predicted"/>
<protein>
    <submittedName>
        <fullName evidence="2">Uncharacterized protein</fullName>
    </submittedName>
</protein>
<dbReference type="Pfam" id="PF00268">
    <property type="entry name" value="Ribonuc_red_sm"/>
    <property type="match status" value="1"/>
</dbReference>
<evidence type="ECO:0000313" key="3">
    <source>
        <dbReference type="Proteomes" id="UP000054538"/>
    </source>
</evidence>
<evidence type="ECO:0000256" key="1">
    <source>
        <dbReference type="SAM" id="Phobius"/>
    </source>
</evidence>
<dbReference type="HOGENOM" id="CLU_2688529_0_0_1"/>
<keyword evidence="1" id="KW-0472">Membrane</keyword>
<dbReference type="SUPFAM" id="SSF47240">
    <property type="entry name" value="Ferritin-like"/>
    <property type="match status" value="1"/>
</dbReference>